<feature type="region of interest" description="Disordered" evidence="2">
    <location>
        <begin position="354"/>
        <end position="400"/>
    </location>
</feature>
<dbReference type="AlphaFoldDB" id="A0A2K5JRK2"/>
<dbReference type="PANTHER" id="PTHR22574">
    <property type="match status" value="1"/>
</dbReference>
<dbReference type="Proteomes" id="UP000233080">
    <property type="component" value="Unassembled WGS sequence"/>
</dbReference>
<sequence>MMKKTSKSTTRINEQDALCTPHSHDPRDLQSMLDGGEYAPFVSPPMLESNFIQVNRRGESIYLHNRANWVTVGICSSSSTHKIPNVMLLAHLTPGARKDTEPLFKSLLTSPPAEKLVLTRFLPLQFVSLSVHDAENMRLKVKLVSGRAYYLQLCTSACKQDTLFSQWVALISLLNQEKAKVSKVSEVSSLSGITNSTDVTGSTDVMDITAFTAILTPYMYTRTGPEHVRDSIDFSEFTDITDITDVTDLPENEVPGVPDIRIVTEVIEVREATEVTDSSDITNCSGVTVVFENNDLIRAKQEEKEKLKNILKPGCLQDTKSKSELKESSKHVTISNITLTFECKRYFQTTMTPVESEANTSKEMENKTSEEKTPDFQSTALEAEESRSLRTESNTSVLSPHIKSPSNFLKLVLHLSPLFSRE</sequence>
<dbReference type="STRING" id="336983.ENSCANP00000031469"/>
<dbReference type="PANTHER" id="PTHR22574:SF6">
    <property type="entry name" value="GOLGI-ASSOCIATED RAB2 INTERACTOR PROTEIN 2"/>
    <property type="match status" value="1"/>
</dbReference>
<dbReference type="GO" id="GO:0005634">
    <property type="term" value="C:nucleus"/>
    <property type="evidence" value="ECO:0007669"/>
    <property type="project" value="TreeGrafter"/>
</dbReference>
<feature type="domain" description="Golgi associated RAB2 interactor protein-like Rab2B-binding" evidence="3">
    <location>
        <begin position="116"/>
        <end position="184"/>
    </location>
</feature>
<name>A0A2K5JRK2_COLAP</name>
<reference evidence="4" key="1">
    <citation type="submission" date="2025-08" db="UniProtKB">
        <authorList>
            <consortium name="Ensembl"/>
        </authorList>
    </citation>
    <scope>IDENTIFICATION</scope>
</reference>
<evidence type="ECO:0000256" key="1">
    <source>
        <dbReference type="ARBA" id="ARBA00038379"/>
    </source>
</evidence>
<dbReference type="OrthoDB" id="9445880at2759"/>
<dbReference type="KEGG" id="cang:105517243"/>
<feature type="compositionally biased region" description="Basic and acidic residues" evidence="2">
    <location>
        <begin position="360"/>
        <end position="374"/>
    </location>
</feature>
<evidence type="ECO:0000313" key="5">
    <source>
        <dbReference type="Proteomes" id="UP000233080"/>
    </source>
</evidence>
<keyword evidence="5" id="KW-1185">Reference proteome</keyword>
<organism evidence="4 5">
    <name type="scientific">Colobus angolensis palliatus</name>
    <name type="common">Peters' Angolan colobus</name>
    <dbReference type="NCBI Taxonomy" id="336983"/>
    <lineage>
        <taxon>Eukaryota</taxon>
        <taxon>Metazoa</taxon>
        <taxon>Chordata</taxon>
        <taxon>Craniata</taxon>
        <taxon>Vertebrata</taxon>
        <taxon>Euteleostomi</taxon>
        <taxon>Mammalia</taxon>
        <taxon>Eutheria</taxon>
        <taxon>Euarchontoglires</taxon>
        <taxon>Primates</taxon>
        <taxon>Haplorrhini</taxon>
        <taxon>Catarrhini</taxon>
        <taxon>Cercopithecidae</taxon>
        <taxon>Colobinae</taxon>
        <taxon>Colobus</taxon>
    </lineage>
</organism>
<dbReference type="Ensembl" id="ENSCANT00000054685.1">
    <property type="protein sequence ID" value="ENSCANP00000031469.1"/>
    <property type="gene ID" value="ENSCANG00000039406.1"/>
</dbReference>
<evidence type="ECO:0000259" key="3">
    <source>
        <dbReference type="Pfam" id="PF12480"/>
    </source>
</evidence>
<evidence type="ECO:0000256" key="2">
    <source>
        <dbReference type="SAM" id="MobiDB-lite"/>
    </source>
</evidence>
<accession>A0A2K5JRK2</accession>
<protein>
    <recommendedName>
        <fullName evidence="3">Golgi associated RAB2 interactor protein-like Rab2B-binding domain-containing protein</fullName>
    </recommendedName>
</protein>
<dbReference type="InterPro" id="IPR022168">
    <property type="entry name" value="GARIL-like_Rab2B-bd"/>
</dbReference>
<comment type="similarity">
    <text evidence="1">Belongs to the GARIN family.</text>
</comment>
<evidence type="ECO:0000313" key="4">
    <source>
        <dbReference type="Ensembl" id="ENSCANP00000031469.1"/>
    </source>
</evidence>
<dbReference type="OMA" id="HKTPNVM"/>
<feature type="region of interest" description="Disordered" evidence="2">
    <location>
        <begin position="1"/>
        <end position="30"/>
    </location>
</feature>
<dbReference type="RefSeq" id="XP_011805109.1">
    <property type="nucleotide sequence ID" value="XM_011949719.1"/>
</dbReference>
<dbReference type="CTD" id="161142"/>
<reference evidence="4" key="2">
    <citation type="submission" date="2025-09" db="UniProtKB">
        <authorList>
            <consortium name="Ensembl"/>
        </authorList>
    </citation>
    <scope>IDENTIFICATION</scope>
</reference>
<dbReference type="GeneID" id="105517243"/>
<proteinExistence type="inferred from homology"/>
<dbReference type="Pfam" id="PF12480">
    <property type="entry name" value="GARIL_Rab2_bd"/>
    <property type="match status" value="1"/>
</dbReference>